<organism evidence="2 3">
    <name type="scientific">candidate division MSBL1 archaeon SCGC-AAA261C02</name>
    <dbReference type="NCBI Taxonomy" id="1698272"/>
    <lineage>
        <taxon>Archaea</taxon>
        <taxon>Methanobacteriati</taxon>
        <taxon>Methanobacteriota</taxon>
        <taxon>candidate division MSBL1</taxon>
    </lineage>
</organism>
<reference evidence="2 3" key="1">
    <citation type="journal article" date="2016" name="Sci. Rep.">
        <title>Metabolic traits of an uncultured archaeal lineage -MSBL1- from brine pools of the Red Sea.</title>
        <authorList>
            <person name="Mwirichia R."/>
            <person name="Alam I."/>
            <person name="Rashid M."/>
            <person name="Vinu M."/>
            <person name="Ba-Alawi W."/>
            <person name="Anthony Kamau A."/>
            <person name="Kamanda Ngugi D."/>
            <person name="Goker M."/>
            <person name="Klenk H.P."/>
            <person name="Bajic V."/>
            <person name="Stingl U."/>
        </authorList>
    </citation>
    <scope>NUCLEOTIDE SEQUENCE [LARGE SCALE GENOMIC DNA]</scope>
    <source>
        <strain evidence="2">SCGC-AAA261C02</strain>
    </source>
</reference>
<dbReference type="PANTHER" id="PTHR42924">
    <property type="entry name" value="EXONUCLEASE"/>
    <property type="match status" value="1"/>
</dbReference>
<dbReference type="InterPro" id="IPR004013">
    <property type="entry name" value="PHP_dom"/>
</dbReference>
<accession>A0A133UZ49</accession>
<proteinExistence type="predicted"/>
<dbReference type="Gene3D" id="3.20.20.140">
    <property type="entry name" value="Metal-dependent hydrolases"/>
    <property type="match status" value="1"/>
</dbReference>
<dbReference type="SUPFAM" id="SSF89550">
    <property type="entry name" value="PHP domain-like"/>
    <property type="match status" value="1"/>
</dbReference>
<sequence length="133" mass="14611">MTKKFADLHVHTQASDGEYTPEEAVRKAHEAGLAAIGISDHDSVGGIKEALEAGEAKSICRPHIARVMLKRGHIEEFQDAFNQYIGNDCPAYVKRYEMSPPDAIQTIRNAVEFQCSPTQPSPKLTRCCPPTSS</sequence>
<evidence type="ECO:0000313" key="3">
    <source>
        <dbReference type="Proteomes" id="UP000070520"/>
    </source>
</evidence>
<dbReference type="EMBL" id="LHXW01000042">
    <property type="protein sequence ID" value="KXA99468.1"/>
    <property type="molecule type" value="Genomic_DNA"/>
</dbReference>
<dbReference type="InterPro" id="IPR016195">
    <property type="entry name" value="Pol/histidinol_Pase-like"/>
</dbReference>
<name>A0A133UZ49_9EURY</name>
<evidence type="ECO:0000313" key="2">
    <source>
        <dbReference type="EMBL" id="KXA99468.1"/>
    </source>
</evidence>
<dbReference type="AlphaFoldDB" id="A0A133UZ49"/>
<evidence type="ECO:0000259" key="1">
    <source>
        <dbReference type="SMART" id="SM00481"/>
    </source>
</evidence>
<dbReference type="Proteomes" id="UP000070520">
    <property type="component" value="Unassembled WGS sequence"/>
</dbReference>
<gene>
    <name evidence="2" type="ORF">AKJ42_03135</name>
</gene>
<dbReference type="InterPro" id="IPR003141">
    <property type="entry name" value="Pol/His_phosphatase_N"/>
</dbReference>
<dbReference type="InterPro" id="IPR052018">
    <property type="entry name" value="PHP_domain"/>
</dbReference>
<dbReference type="GO" id="GO:0035312">
    <property type="term" value="F:5'-3' DNA exonuclease activity"/>
    <property type="evidence" value="ECO:0007669"/>
    <property type="project" value="TreeGrafter"/>
</dbReference>
<dbReference type="PANTHER" id="PTHR42924:SF3">
    <property type="entry name" value="POLYMERASE_HISTIDINOL PHOSPHATASE N-TERMINAL DOMAIN-CONTAINING PROTEIN"/>
    <property type="match status" value="1"/>
</dbReference>
<feature type="domain" description="Polymerase/histidinol phosphatase N-terminal" evidence="1">
    <location>
        <begin position="6"/>
        <end position="79"/>
    </location>
</feature>
<comment type="caution">
    <text evidence="2">The sequence shown here is derived from an EMBL/GenBank/DDBJ whole genome shotgun (WGS) entry which is preliminary data.</text>
</comment>
<protein>
    <recommendedName>
        <fullName evidence="1">Polymerase/histidinol phosphatase N-terminal domain-containing protein</fullName>
    </recommendedName>
</protein>
<keyword evidence="3" id="KW-1185">Reference proteome</keyword>
<dbReference type="GO" id="GO:0004534">
    <property type="term" value="F:5'-3' RNA exonuclease activity"/>
    <property type="evidence" value="ECO:0007669"/>
    <property type="project" value="TreeGrafter"/>
</dbReference>
<dbReference type="SMART" id="SM00481">
    <property type="entry name" value="POLIIIAc"/>
    <property type="match status" value="1"/>
</dbReference>
<dbReference type="Pfam" id="PF02811">
    <property type="entry name" value="PHP"/>
    <property type="match status" value="1"/>
</dbReference>